<dbReference type="InterPro" id="IPR006486">
    <property type="entry name" value="PYST_A"/>
</dbReference>
<dbReference type="AlphaFoldDB" id="A0A1C6WL01"/>
<dbReference type="SUPFAM" id="SSF55961">
    <property type="entry name" value="Bet v1-like"/>
    <property type="match status" value="1"/>
</dbReference>
<proteinExistence type="predicted"/>
<accession>A0A1C6WL01</accession>
<organism evidence="2">
    <name type="scientific">Plasmodium chabaudi chabaudi</name>
    <dbReference type="NCBI Taxonomy" id="31271"/>
    <lineage>
        <taxon>Eukaryota</taxon>
        <taxon>Sar</taxon>
        <taxon>Alveolata</taxon>
        <taxon>Apicomplexa</taxon>
        <taxon>Aconoidasida</taxon>
        <taxon>Haemosporida</taxon>
        <taxon>Plasmodiidae</taxon>
        <taxon>Plasmodium</taxon>
        <taxon>Plasmodium (Vinckeia)</taxon>
    </lineage>
</organism>
<name>A0A1C6WL01_PLACU</name>
<reference evidence="2" key="1">
    <citation type="submission" date="2016-08" db="EMBL/GenBank/DDBJ databases">
        <authorList>
            <consortium name="Pathogen Informatics"/>
        </authorList>
    </citation>
    <scope>NUCLEOTIDE SEQUENCE</scope>
    <source>
        <strain evidence="2">AJ</strain>
    </source>
</reference>
<gene>
    <name evidence="2" type="ORF">PCHAJ_000515400</name>
</gene>
<keyword evidence="1" id="KW-0732">Signal</keyword>
<evidence type="ECO:0000256" key="1">
    <source>
        <dbReference type="SAM" id="SignalP"/>
    </source>
</evidence>
<dbReference type="NCBIfam" id="TIGR01599">
    <property type="entry name" value="PYST-A"/>
    <property type="match status" value="1"/>
</dbReference>
<sequence>MNKSDIQFVLFLLSIFVYLNNKTFATEPAPGEHTTPESIHHYPTDSSEEIYENSENLLCTNPEEIQNAEIFMNDAVKQLESHAKSKYGYQFDGSCFLRHAFFYQKKHKKHIDVNKIEYTVDDPNTYNQMINEFWDSDSVNVPIISFAKIVRVYNPNLILIQQRYKKGFMSRSKYFYAVAKKAQVTQNKTIIVMASANINDHNPSNNEYENPIVESANIFRTEVDSEDDIRDGKLEKIFVNIRGYLIEKKNSYINITFIESMDDHDSSCLKCLIKNTLFCLFLHK</sequence>
<protein>
    <submittedName>
        <fullName evidence="2">Fam-a protein</fullName>
    </submittedName>
</protein>
<dbReference type="EMBL" id="FMIL01000296">
    <property type="protein sequence ID" value="SCL89114.1"/>
    <property type="molecule type" value="Genomic_DNA"/>
</dbReference>
<feature type="signal peptide" evidence="1">
    <location>
        <begin position="1"/>
        <end position="25"/>
    </location>
</feature>
<feature type="chain" id="PRO_5008749832" evidence="1">
    <location>
        <begin position="26"/>
        <end position="284"/>
    </location>
</feature>
<evidence type="ECO:0000313" key="2">
    <source>
        <dbReference type="EMBL" id="SCL89114.1"/>
    </source>
</evidence>
<dbReference type="Proteomes" id="UP000507163">
    <property type="component" value="Unassembled WGS sequence"/>
</dbReference>